<sequence>MKIKLLTLAMLVSLVGCASPLAPKRIDALLQPEEDLFQAPMSTVANSSGSIYTNENKNFLIGTGSSYRLGDIIVVSMDEAIQANDSTANKSSKVSNNKTGFGFNGSLMDTKLPSADLNLDFKNGTNYNGSGASSQSHSLKGNISVTVVKVYPNGNLAIAGKKTIGLKNGIETIAIAGVIREADISTTDNTIPSNKIANARIYYIGEGDNYDRSQSGFLTDAVSSKYWMF</sequence>
<evidence type="ECO:0000256" key="12">
    <source>
        <dbReference type="ARBA" id="ARBA00023288"/>
    </source>
</evidence>
<evidence type="ECO:0000256" key="13">
    <source>
        <dbReference type="SAM" id="SignalP"/>
    </source>
</evidence>
<evidence type="ECO:0000256" key="10">
    <source>
        <dbReference type="ARBA" id="ARBA00023143"/>
    </source>
</evidence>
<dbReference type="GO" id="GO:0003774">
    <property type="term" value="F:cytoskeletal motor activity"/>
    <property type="evidence" value="ECO:0007669"/>
    <property type="project" value="InterPro"/>
</dbReference>
<keyword evidence="12" id="KW-0449">Lipoprotein</keyword>
<proteinExistence type="inferred from homology"/>
<evidence type="ECO:0000256" key="7">
    <source>
        <dbReference type="ARBA" id="ARBA00022729"/>
    </source>
</evidence>
<evidence type="ECO:0000256" key="11">
    <source>
        <dbReference type="ARBA" id="ARBA00023237"/>
    </source>
</evidence>
<keyword evidence="11" id="KW-0998">Cell outer membrane</keyword>
<gene>
    <name evidence="14" type="primary">flgH</name>
    <name evidence="14" type="ORF">C0W53_22255</name>
</gene>
<keyword evidence="7 13" id="KW-0732">Signal</keyword>
<dbReference type="PANTHER" id="PTHR34933">
    <property type="entry name" value="FLAGELLAR L-RING PROTEIN"/>
    <property type="match status" value="1"/>
</dbReference>
<evidence type="ECO:0000256" key="4">
    <source>
        <dbReference type="ARBA" id="ARBA00004635"/>
    </source>
</evidence>
<comment type="function">
    <text evidence="1">Assembles around the rod to form the L-ring and probably protects the motor/basal body from shearing forces during rotation.</text>
</comment>
<feature type="chain" id="PRO_5043567197" evidence="13">
    <location>
        <begin position="19"/>
        <end position="229"/>
    </location>
</feature>
<evidence type="ECO:0000256" key="3">
    <source>
        <dbReference type="ARBA" id="ARBA00004442"/>
    </source>
</evidence>
<comment type="caution">
    <text evidence="14">The sequence shown here is derived from an EMBL/GenBank/DDBJ whole genome shotgun (WGS) entry which is preliminary data.</text>
</comment>
<dbReference type="AlphaFoldDB" id="A0AAX0YNZ8"/>
<evidence type="ECO:0000313" key="15">
    <source>
        <dbReference type="Proteomes" id="UP000240728"/>
    </source>
</evidence>
<dbReference type="RefSeq" id="WP_052957444.1">
    <property type="nucleotide sequence ID" value="NZ_JAUZMV010000003.1"/>
</dbReference>
<evidence type="ECO:0000256" key="5">
    <source>
        <dbReference type="ARBA" id="ARBA00006929"/>
    </source>
</evidence>
<keyword evidence="9" id="KW-0564">Palmitate</keyword>
<protein>
    <submittedName>
        <fullName evidence="14">Flagellar basal body L-ring protein FlgH</fullName>
    </submittedName>
</protein>
<dbReference type="PRINTS" id="PR01008">
    <property type="entry name" value="FLGLRINGFLGH"/>
</dbReference>
<dbReference type="InterPro" id="IPR000527">
    <property type="entry name" value="Flag_Lring"/>
</dbReference>
<name>A0AAX0YNZ8_9GAMM</name>
<comment type="subcellular location">
    <subcellularLocation>
        <location evidence="2">Bacterial flagellum basal body</location>
    </subcellularLocation>
    <subcellularLocation>
        <location evidence="3">Cell outer membrane</location>
    </subcellularLocation>
    <subcellularLocation>
        <location evidence="4">Membrane</location>
        <topology evidence="4">Lipid-anchor</topology>
    </subcellularLocation>
</comment>
<evidence type="ECO:0000256" key="2">
    <source>
        <dbReference type="ARBA" id="ARBA00004117"/>
    </source>
</evidence>
<evidence type="ECO:0000256" key="1">
    <source>
        <dbReference type="ARBA" id="ARBA00002591"/>
    </source>
</evidence>
<keyword evidence="14" id="KW-0969">Cilium</keyword>
<accession>A0AAX0YNZ8</accession>
<comment type="subunit">
    <text evidence="6">The basal body constitutes a major portion of the flagellar organelle and consists of four rings (L,P,S, and M) mounted on a central rod.</text>
</comment>
<dbReference type="PROSITE" id="PS51257">
    <property type="entry name" value="PROKAR_LIPOPROTEIN"/>
    <property type="match status" value="1"/>
</dbReference>
<keyword evidence="15" id="KW-1185">Reference proteome</keyword>
<evidence type="ECO:0000256" key="6">
    <source>
        <dbReference type="ARBA" id="ARBA00011439"/>
    </source>
</evidence>
<dbReference type="Proteomes" id="UP000240728">
    <property type="component" value="Unassembled WGS sequence"/>
</dbReference>
<evidence type="ECO:0000313" key="14">
    <source>
        <dbReference type="EMBL" id="PSX38932.1"/>
    </source>
</evidence>
<evidence type="ECO:0000256" key="9">
    <source>
        <dbReference type="ARBA" id="ARBA00023139"/>
    </source>
</evidence>
<comment type="similarity">
    <text evidence="5">Belongs to the FlgH family.</text>
</comment>
<keyword evidence="8" id="KW-0472">Membrane</keyword>
<dbReference type="Pfam" id="PF02107">
    <property type="entry name" value="FlgH"/>
    <property type="match status" value="1"/>
</dbReference>
<dbReference type="PANTHER" id="PTHR34933:SF1">
    <property type="entry name" value="FLAGELLAR L-RING PROTEIN"/>
    <property type="match status" value="1"/>
</dbReference>
<organism evidence="14 15">
    <name type="scientific">Photobacterium kishitanii</name>
    <dbReference type="NCBI Taxonomy" id="318456"/>
    <lineage>
        <taxon>Bacteria</taxon>
        <taxon>Pseudomonadati</taxon>
        <taxon>Pseudomonadota</taxon>
        <taxon>Gammaproteobacteria</taxon>
        <taxon>Vibrionales</taxon>
        <taxon>Vibrionaceae</taxon>
        <taxon>Photobacterium</taxon>
    </lineage>
</organism>
<evidence type="ECO:0000256" key="8">
    <source>
        <dbReference type="ARBA" id="ARBA00023136"/>
    </source>
</evidence>
<keyword evidence="14" id="KW-0282">Flagellum</keyword>
<dbReference type="GO" id="GO:0009427">
    <property type="term" value="C:bacterial-type flagellum basal body, distal rod, L ring"/>
    <property type="evidence" value="ECO:0007669"/>
    <property type="project" value="InterPro"/>
</dbReference>
<keyword evidence="14" id="KW-0966">Cell projection</keyword>
<dbReference type="GO" id="GO:0071973">
    <property type="term" value="P:bacterial-type flagellum-dependent cell motility"/>
    <property type="evidence" value="ECO:0007669"/>
    <property type="project" value="InterPro"/>
</dbReference>
<reference evidence="14 15" key="1">
    <citation type="submission" date="2018-01" db="EMBL/GenBank/DDBJ databases">
        <title>Whole genome sequencing of Histamine producing bacteria.</title>
        <authorList>
            <person name="Butler K."/>
        </authorList>
    </citation>
    <scope>NUCLEOTIDE SEQUENCE [LARGE SCALE GENOMIC DNA]</scope>
    <source>
        <strain evidence="14 15">A1-4</strain>
    </source>
</reference>
<dbReference type="EMBL" id="PYOZ01000030">
    <property type="protein sequence ID" value="PSX38932.1"/>
    <property type="molecule type" value="Genomic_DNA"/>
</dbReference>
<keyword evidence="10" id="KW-0975">Bacterial flagellum</keyword>
<dbReference type="GO" id="GO:0009279">
    <property type="term" value="C:cell outer membrane"/>
    <property type="evidence" value="ECO:0007669"/>
    <property type="project" value="UniProtKB-SubCell"/>
</dbReference>
<feature type="signal peptide" evidence="13">
    <location>
        <begin position="1"/>
        <end position="18"/>
    </location>
</feature>